<dbReference type="EMBL" id="VEPZ02001292">
    <property type="protein sequence ID" value="KAE8682055.1"/>
    <property type="molecule type" value="Genomic_DNA"/>
</dbReference>
<organism evidence="1 2">
    <name type="scientific">Hibiscus syriacus</name>
    <name type="common">Rose of Sharon</name>
    <dbReference type="NCBI Taxonomy" id="106335"/>
    <lineage>
        <taxon>Eukaryota</taxon>
        <taxon>Viridiplantae</taxon>
        <taxon>Streptophyta</taxon>
        <taxon>Embryophyta</taxon>
        <taxon>Tracheophyta</taxon>
        <taxon>Spermatophyta</taxon>
        <taxon>Magnoliopsida</taxon>
        <taxon>eudicotyledons</taxon>
        <taxon>Gunneridae</taxon>
        <taxon>Pentapetalae</taxon>
        <taxon>rosids</taxon>
        <taxon>malvids</taxon>
        <taxon>Malvales</taxon>
        <taxon>Malvaceae</taxon>
        <taxon>Malvoideae</taxon>
        <taxon>Hibiscus</taxon>
    </lineage>
</organism>
<accession>A0A6A2YS91</accession>
<proteinExistence type="predicted"/>
<evidence type="ECO:0000313" key="2">
    <source>
        <dbReference type="Proteomes" id="UP000436088"/>
    </source>
</evidence>
<sequence>MLIVPFHPKHRPPLLPIESTSIPFEKPIALRTSAMHELCSFVSMRKTTDGLMSLSLCLRRPIVRGFGELETSECDFLCLFVPSPFSIAVSSSTPIISTSFPYLDIVSIPSFVNRIDQLILLVTKNSLHGQVFRIDNRIVLTSSVGKRHRNSPMKLPRCCATCSEINPTGRYLPSPRSVIEIPPMGCQTFAITVFIA</sequence>
<name>A0A6A2YS91_HIBSY</name>
<reference evidence="1" key="1">
    <citation type="submission" date="2019-09" db="EMBL/GenBank/DDBJ databases">
        <title>Draft genome information of white flower Hibiscus syriacus.</title>
        <authorList>
            <person name="Kim Y.-M."/>
        </authorList>
    </citation>
    <scope>NUCLEOTIDE SEQUENCE [LARGE SCALE GENOMIC DNA]</scope>
    <source>
        <strain evidence="1">YM2019G1</strain>
    </source>
</reference>
<dbReference type="Proteomes" id="UP000436088">
    <property type="component" value="Unassembled WGS sequence"/>
</dbReference>
<protein>
    <submittedName>
        <fullName evidence="1">Uncharacterized protein</fullName>
    </submittedName>
</protein>
<evidence type="ECO:0000313" key="1">
    <source>
        <dbReference type="EMBL" id="KAE8682055.1"/>
    </source>
</evidence>
<gene>
    <name evidence="1" type="ORF">F3Y22_tig00111276pilonHSYRG00133</name>
</gene>
<comment type="caution">
    <text evidence="1">The sequence shown here is derived from an EMBL/GenBank/DDBJ whole genome shotgun (WGS) entry which is preliminary data.</text>
</comment>
<keyword evidence="2" id="KW-1185">Reference proteome</keyword>
<dbReference type="AlphaFoldDB" id="A0A6A2YS91"/>